<evidence type="ECO:0000313" key="3">
    <source>
        <dbReference type="Proteomes" id="UP001362999"/>
    </source>
</evidence>
<organism evidence="2 3">
    <name type="scientific">Favolaschia claudopus</name>
    <dbReference type="NCBI Taxonomy" id="2862362"/>
    <lineage>
        <taxon>Eukaryota</taxon>
        <taxon>Fungi</taxon>
        <taxon>Dikarya</taxon>
        <taxon>Basidiomycota</taxon>
        <taxon>Agaricomycotina</taxon>
        <taxon>Agaricomycetes</taxon>
        <taxon>Agaricomycetidae</taxon>
        <taxon>Agaricales</taxon>
        <taxon>Marasmiineae</taxon>
        <taxon>Mycenaceae</taxon>
        <taxon>Favolaschia</taxon>
    </lineage>
</organism>
<comment type="caution">
    <text evidence="2">The sequence shown here is derived from an EMBL/GenBank/DDBJ whole genome shotgun (WGS) entry which is preliminary data.</text>
</comment>
<reference evidence="2 3" key="1">
    <citation type="journal article" date="2024" name="J Genomics">
        <title>Draft genome sequencing and assembly of Favolaschia claudopus CIRM-BRFM 2984 isolated from oak limbs.</title>
        <authorList>
            <person name="Navarro D."/>
            <person name="Drula E."/>
            <person name="Chaduli D."/>
            <person name="Cazenave R."/>
            <person name="Ahrendt S."/>
            <person name="Wang J."/>
            <person name="Lipzen A."/>
            <person name="Daum C."/>
            <person name="Barry K."/>
            <person name="Grigoriev I.V."/>
            <person name="Favel A."/>
            <person name="Rosso M.N."/>
            <person name="Martin F."/>
        </authorList>
    </citation>
    <scope>NUCLEOTIDE SEQUENCE [LARGE SCALE GENOMIC DNA]</scope>
    <source>
        <strain evidence="2 3">CIRM-BRFM 2984</strain>
    </source>
</reference>
<sequence>MQRKTSKEATGSDDTVQDSNSENVEEAVVGTVAEEDAESGLDSQREVSSIDATEVRSEETPALVQPVEISTQSVEVRSTDTPALLPPVEISTQSVGTLALPKSEAEAVKILTKLGVEPGSVVNLDLNGLNALYIAMVTQTAKTAYGAETGLVAATRNHAAPAMTNANIVSAQPAQTSVDFPADINAARQVMKTLNLPDVLVNEMELVLMRRLSSIIGYSNEERRVFAIDRINIQTDWGTPTPYNDAANFLCVKGSSDIVTGWIVGQVASQYWFNQQGFPANRVGCSIQPAGKDLHQFCKKLLHGLCMPRNSSLVADAFGPDQVRATRWMTRRGQRGQATTTEEFKDFYDARVTLQDKSLMARLSVEQIVEHDLVLMEVHIGRYNAESAPEGKGRRGNMTKWQTFYDLRALYLLMNAPAAPETNAASDFSI</sequence>
<dbReference type="AlphaFoldDB" id="A0AAW0A7Y1"/>
<accession>A0AAW0A7Y1</accession>
<keyword evidence="3" id="KW-1185">Reference proteome</keyword>
<name>A0AAW0A7Y1_9AGAR</name>
<feature type="region of interest" description="Disordered" evidence="1">
    <location>
        <begin position="1"/>
        <end position="62"/>
    </location>
</feature>
<dbReference type="EMBL" id="JAWWNJ010000081">
    <property type="protein sequence ID" value="KAK7001757.1"/>
    <property type="molecule type" value="Genomic_DNA"/>
</dbReference>
<gene>
    <name evidence="2" type="ORF">R3P38DRAFT_3609302</name>
</gene>
<proteinExistence type="predicted"/>
<dbReference type="Proteomes" id="UP001362999">
    <property type="component" value="Unassembled WGS sequence"/>
</dbReference>
<evidence type="ECO:0000313" key="2">
    <source>
        <dbReference type="EMBL" id="KAK7001757.1"/>
    </source>
</evidence>
<feature type="compositionally biased region" description="Polar residues" evidence="1">
    <location>
        <begin position="8"/>
        <end position="21"/>
    </location>
</feature>
<protein>
    <submittedName>
        <fullName evidence="2">Uncharacterized protein</fullName>
    </submittedName>
</protein>
<evidence type="ECO:0000256" key="1">
    <source>
        <dbReference type="SAM" id="MobiDB-lite"/>
    </source>
</evidence>